<keyword evidence="2" id="KW-1185">Reference proteome</keyword>
<dbReference type="EMBL" id="VIWV01000001">
    <property type="protein sequence ID" value="TWF83842.1"/>
    <property type="molecule type" value="Genomic_DNA"/>
</dbReference>
<sequence length="125" mass="12622">MVAVTLGPGCRTVFAVTPGPGCHGVVAATRASGFRAVLTRRPGPGTRAAPGICAAGGAGARGRAQASWSYTVTGMFRATSRSVTSGSIRDHFPPASPQPMRGMCTDAPRSAAWPARAVRAVSIAS</sequence>
<evidence type="ECO:0000313" key="2">
    <source>
        <dbReference type="Proteomes" id="UP000316603"/>
    </source>
</evidence>
<protein>
    <submittedName>
        <fullName evidence="1">Uncharacterized protein</fullName>
    </submittedName>
</protein>
<dbReference type="Proteomes" id="UP000316603">
    <property type="component" value="Unassembled WGS sequence"/>
</dbReference>
<gene>
    <name evidence="1" type="ORF">FHX78_11774</name>
</gene>
<reference evidence="1 2" key="1">
    <citation type="submission" date="2019-06" db="EMBL/GenBank/DDBJ databases">
        <title>Sequencing the genomes of 1000 actinobacteria strains.</title>
        <authorList>
            <person name="Klenk H.-P."/>
        </authorList>
    </citation>
    <scope>NUCLEOTIDE SEQUENCE [LARGE SCALE GENOMIC DNA]</scope>
    <source>
        <strain evidence="1 2">DSM 41695</strain>
    </source>
</reference>
<proteinExistence type="predicted"/>
<dbReference type="AlphaFoldDB" id="A0A561T9T4"/>
<accession>A0A561T9T4</accession>
<evidence type="ECO:0000313" key="1">
    <source>
        <dbReference type="EMBL" id="TWF83842.1"/>
    </source>
</evidence>
<comment type="caution">
    <text evidence="1">The sequence shown here is derived from an EMBL/GenBank/DDBJ whole genome shotgun (WGS) entry which is preliminary data.</text>
</comment>
<name>A0A561T9T4_9ACTN</name>
<organism evidence="1 2">
    <name type="scientific">Streptomyces capillispiralis</name>
    <dbReference type="NCBI Taxonomy" id="68182"/>
    <lineage>
        <taxon>Bacteria</taxon>
        <taxon>Bacillati</taxon>
        <taxon>Actinomycetota</taxon>
        <taxon>Actinomycetes</taxon>
        <taxon>Kitasatosporales</taxon>
        <taxon>Streptomycetaceae</taxon>
        <taxon>Streptomyces</taxon>
    </lineage>
</organism>